<comment type="caution">
    <text evidence="8">The sequence shown here is derived from an EMBL/GenBank/DDBJ whole genome shotgun (WGS) entry which is preliminary data.</text>
</comment>
<dbReference type="GO" id="GO:0005737">
    <property type="term" value="C:cytoplasm"/>
    <property type="evidence" value="ECO:0007669"/>
    <property type="project" value="UniProtKB-ARBA"/>
</dbReference>
<dbReference type="InterPro" id="IPR050386">
    <property type="entry name" value="Glycosyl_hydrolase_5"/>
</dbReference>
<evidence type="ECO:0000259" key="7">
    <source>
        <dbReference type="Pfam" id="PF00150"/>
    </source>
</evidence>
<keyword evidence="3 5" id="KW-0326">Glycosidase</keyword>
<dbReference type="GO" id="GO:0009986">
    <property type="term" value="C:cell surface"/>
    <property type="evidence" value="ECO:0007669"/>
    <property type="project" value="TreeGrafter"/>
</dbReference>
<evidence type="ECO:0000256" key="2">
    <source>
        <dbReference type="ARBA" id="ARBA00022801"/>
    </source>
</evidence>
<dbReference type="FunFam" id="3.20.20.80:FF:000100">
    <property type="entry name" value="Glycoside hydrolase superfamily"/>
    <property type="match status" value="1"/>
</dbReference>
<dbReference type="Pfam" id="PF00150">
    <property type="entry name" value="Cellulase"/>
    <property type="match status" value="1"/>
</dbReference>
<dbReference type="InterPro" id="IPR001547">
    <property type="entry name" value="Glyco_hydro_5"/>
</dbReference>
<feature type="compositionally biased region" description="Basic and acidic residues" evidence="6">
    <location>
        <begin position="11"/>
        <end position="26"/>
    </location>
</feature>
<proteinExistence type="inferred from homology"/>
<keyword evidence="4" id="KW-0961">Cell wall biogenesis/degradation</keyword>
<dbReference type="EMBL" id="ML986612">
    <property type="protein sequence ID" value="KAF2264928.1"/>
    <property type="molecule type" value="Genomic_DNA"/>
</dbReference>
<dbReference type="SUPFAM" id="SSF51445">
    <property type="entry name" value="(Trans)glycosidases"/>
    <property type="match status" value="1"/>
</dbReference>
<sequence>MKGIVKKAKAHLDSILDKDPRSDHPPAKQQQVHQQQSHMSQDGPNTISEPTCRDIFRYRYHHGTNLGSIFVLERWLHPSQFPDGASGSSELAAVQAWVNEIGLEETRKRVEERWANAMSDEDIRWLVNDAKVTTIRLPIGFYSLGPAFIENTPFAPYSHVYANSWQHICNLVRRLHEASIGTLIDLHALPGGANAEEHSGTNSGTAHFWAYSENRLLGIRCAEFIAQQVTGGLDGITGIQIVNEAVWESDRMYEWYDNCVSAISAIDPSIPVIISDGWNLGKAVEYSLQKNSVISSRPISPVIIDTHYYWAFSDKHKAMSPQDIVADVNTKLSELDGKEGSVIDRGAVQIIVGEYSCVLTEDSWAKRGDTPKEALVNQFGQAQSQKWQQRSGGSFFWTLKMDWLPGGEWGFYAQVQNRSIIPPKVSTIGTGDIGPIATKAYEGWESRMRAATDGHCAYWDQVAPGGSFEHWRYEYGWKIGFHDALAFFQGKPGVSGGNKIGNVEIWALKRLRESGFRGGFVWEFEQGLRKGIQDFHSIAGI</sequence>
<gene>
    <name evidence="8" type="ORF">CC78DRAFT_579885</name>
</gene>
<dbReference type="PANTHER" id="PTHR31297:SF43">
    <property type="entry name" value="GLUCAN 1,3-BETA-GLUCOSIDASE 3"/>
    <property type="match status" value="1"/>
</dbReference>
<comment type="similarity">
    <text evidence="1 5">Belongs to the glycosyl hydrolase 5 (cellulase A) family.</text>
</comment>
<feature type="domain" description="Glycoside hydrolase family 5" evidence="7">
    <location>
        <begin position="106"/>
        <end position="362"/>
    </location>
</feature>
<dbReference type="Gene3D" id="3.20.20.80">
    <property type="entry name" value="Glycosidases"/>
    <property type="match status" value="1"/>
</dbReference>
<dbReference type="InterPro" id="IPR017853">
    <property type="entry name" value="GH"/>
</dbReference>
<dbReference type="Proteomes" id="UP000800093">
    <property type="component" value="Unassembled WGS sequence"/>
</dbReference>
<dbReference type="GO" id="GO:0005576">
    <property type="term" value="C:extracellular region"/>
    <property type="evidence" value="ECO:0007669"/>
    <property type="project" value="TreeGrafter"/>
</dbReference>
<evidence type="ECO:0000256" key="1">
    <source>
        <dbReference type="ARBA" id="ARBA00005641"/>
    </source>
</evidence>
<dbReference type="GO" id="GO:0071555">
    <property type="term" value="P:cell wall organization"/>
    <property type="evidence" value="ECO:0007669"/>
    <property type="project" value="UniProtKB-KW"/>
</dbReference>
<dbReference type="GO" id="GO:0009251">
    <property type="term" value="P:glucan catabolic process"/>
    <property type="evidence" value="ECO:0007669"/>
    <property type="project" value="TreeGrafter"/>
</dbReference>
<keyword evidence="2 5" id="KW-0378">Hydrolase</keyword>
<organism evidence="8 9">
    <name type="scientific">Lojkania enalia</name>
    <dbReference type="NCBI Taxonomy" id="147567"/>
    <lineage>
        <taxon>Eukaryota</taxon>
        <taxon>Fungi</taxon>
        <taxon>Dikarya</taxon>
        <taxon>Ascomycota</taxon>
        <taxon>Pezizomycotina</taxon>
        <taxon>Dothideomycetes</taxon>
        <taxon>Pleosporomycetidae</taxon>
        <taxon>Pleosporales</taxon>
        <taxon>Pleosporales incertae sedis</taxon>
        <taxon>Lojkania</taxon>
    </lineage>
</organism>
<feature type="compositionally biased region" description="Low complexity" evidence="6">
    <location>
        <begin position="29"/>
        <end position="41"/>
    </location>
</feature>
<dbReference type="OrthoDB" id="1887033at2759"/>
<evidence type="ECO:0000313" key="8">
    <source>
        <dbReference type="EMBL" id="KAF2264928.1"/>
    </source>
</evidence>
<accession>A0A9P4N4L8</accession>
<dbReference type="AlphaFoldDB" id="A0A9P4N4L8"/>
<dbReference type="PANTHER" id="PTHR31297">
    <property type="entry name" value="GLUCAN ENDO-1,6-BETA-GLUCOSIDASE B"/>
    <property type="match status" value="1"/>
</dbReference>
<keyword evidence="9" id="KW-1185">Reference proteome</keyword>
<evidence type="ECO:0000256" key="3">
    <source>
        <dbReference type="ARBA" id="ARBA00023295"/>
    </source>
</evidence>
<name>A0A9P4N4L8_9PLEO</name>
<evidence type="ECO:0000256" key="5">
    <source>
        <dbReference type="RuleBase" id="RU361153"/>
    </source>
</evidence>
<reference evidence="9" key="1">
    <citation type="journal article" date="2020" name="Stud. Mycol.">
        <title>101 Dothideomycetes genomes: A test case for predicting lifestyles and emergence of pathogens.</title>
        <authorList>
            <person name="Haridas S."/>
            <person name="Albert R."/>
            <person name="Binder M."/>
            <person name="Bloem J."/>
            <person name="LaButti K."/>
            <person name="Salamov A."/>
            <person name="Andreopoulos B."/>
            <person name="Baker S."/>
            <person name="Barry K."/>
            <person name="Bills G."/>
            <person name="Bluhm B."/>
            <person name="Cannon C."/>
            <person name="Castanera R."/>
            <person name="Culley D."/>
            <person name="Daum C."/>
            <person name="Ezra D."/>
            <person name="Gonzalez J."/>
            <person name="Henrissat B."/>
            <person name="Kuo A."/>
            <person name="Liang C."/>
            <person name="Lipzen A."/>
            <person name="Lutzoni F."/>
            <person name="Magnuson J."/>
            <person name="Mondo S."/>
            <person name="Nolan M."/>
            <person name="Ohm R."/>
            <person name="Pangilinan J."/>
            <person name="Park H.-J."/>
            <person name="Ramirez L."/>
            <person name="Alfaro M."/>
            <person name="Sun H."/>
            <person name="Tritt A."/>
            <person name="Yoshinaga Y."/>
            <person name="Zwiers L.-H."/>
            <person name="Turgeon B."/>
            <person name="Goodwin S."/>
            <person name="Spatafora J."/>
            <person name="Crous P."/>
            <person name="Grigoriev I."/>
        </authorList>
    </citation>
    <scope>NUCLEOTIDE SEQUENCE [LARGE SCALE GENOMIC DNA]</scope>
    <source>
        <strain evidence="9">CBS 304.66</strain>
    </source>
</reference>
<evidence type="ECO:0000256" key="4">
    <source>
        <dbReference type="ARBA" id="ARBA00023316"/>
    </source>
</evidence>
<feature type="region of interest" description="Disordered" evidence="6">
    <location>
        <begin position="11"/>
        <end position="48"/>
    </location>
</feature>
<evidence type="ECO:0000313" key="9">
    <source>
        <dbReference type="Proteomes" id="UP000800093"/>
    </source>
</evidence>
<protein>
    <submittedName>
        <fullName evidence="8">Glycoside hydrolase</fullName>
    </submittedName>
</protein>
<dbReference type="GO" id="GO:0046557">
    <property type="term" value="F:glucan endo-1,6-beta-glucosidase activity"/>
    <property type="evidence" value="ECO:0007669"/>
    <property type="project" value="TreeGrafter"/>
</dbReference>
<evidence type="ECO:0000256" key="6">
    <source>
        <dbReference type="SAM" id="MobiDB-lite"/>
    </source>
</evidence>